<gene>
    <name evidence="2" type="ORF">BOX37_00260</name>
</gene>
<dbReference type="AlphaFoldDB" id="A0A1J0VKY1"/>
<dbReference type="OrthoDB" id="4557591at2"/>
<dbReference type="EMBL" id="CP018082">
    <property type="protein sequence ID" value="APE32674.1"/>
    <property type="molecule type" value="Genomic_DNA"/>
</dbReference>
<reference evidence="2" key="1">
    <citation type="submission" date="2016-11" db="EMBL/GenBank/DDBJ databases">
        <authorList>
            <person name="Jaros S."/>
            <person name="Januszkiewicz K."/>
            <person name="Wedrychowicz H."/>
        </authorList>
    </citation>
    <scope>NUCLEOTIDE SEQUENCE [LARGE SCALE GENOMIC DNA]</scope>
    <source>
        <strain evidence="2">Y48</strain>
    </source>
</reference>
<accession>A0A1J0VKY1</accession>
<proteinExistence type="predicted"/>
<dbReference type="RefSeq" id="WP_071925693.1">
    <property type="nucleotide sequence ID" value="NZ_CP018082.1"/>
</dbReference>
<feature type="transmembrane region" description="Helical" evidence="1">
    <location>
        <begin position="33"/>
        <end position="51"/>
    </location>
</feature>
<keyword evidence="1" id="KW-1133">Transmembrane helix</keyword>
<keyword evidence="1" id="KW-0812">Transmembrane</keyword>
<protein>
    <submittedName>
        <fullName evidence="2">Uncharacterized protein</fullName>
    </submittedName>
</protein>
<feature type="transmembrane region" description="Helical" evidence="1">
    <location>
        <begin position="57"/>
        <end position="76"/>
    </location>
</feature>
<sequence>MPLITIARITAVPVSVWLITALTFDADYRADNIFAVPDFAFSLLLLVAAVLPRRIAVPTLITGFYFGSGVITIAALERFDLGQPAQGALNLVIVAAYLTVAVLLTLDHGRTRMPSPAGSPG</sequence>
<evidence type="ECO:0000256" key="1">
    <source>
        <dbReference type="SAM" id="Phobius"/>
    </source>
</evidence>
<evidence type="ECO:0000313" key="2">
    <source>
        <dbReference type="EMBL" id="APE32674.1"/>
    </source>
</evidence>
<feature type="transmembrane region" description="Helical" evidence="1">
    <location>
        <begin position="6"/>
        <end position="26"/>
    </location>
</feature>
<keyword evidence="1" id="KW-0472">Membrane</keyword>
<dbReference type="Proteomes" id="UP000183810">
    <property type="component" value="Chromosome"/>
</dbReference>
<keyword evidence="3" id="KW-1185">Reference proteome</keyword>
<evidence type="ECO:0000313" key="3">
    <source>
        <dbReference type="Proteomes" id="UP000183810"/>
    </source>
</evidence>
<dbReference type="KEGG" id="nsl:BOX37_00260"/>
<name>A0A1J0VKY1_9NOCA</name>
<feature type="transmembrane region" description="Helical" evidence="1">
    <location>
        <begin position="88"/>
        <end position="106"/>
    </location>
</feature>
<organism evidence="2 3">
    <name type="scientific">Nocardia mangyaensis</name>
    <dbReference type="NCBI Taxonomy" id="2213200"/>
    <lineage>
        <taxon>Bacteria</taxon>
        <taxon>Bacillati</taxon>
        <taxon>Actinomycetota</taxon>
        <taxon>Actinomycetes</taxon>
        <taxon>Mycobacteriales</taxon>
        <taxon>Nocardiaceae</taxon>
        <taxon>Nocardia</taxon>
    </lineage>
</organism>